<dbReference type="GO" id="GO:0000917">
    <property type="term" value="P:division septum assembly"/>
    <property type="evidence" value="ECO:0007669"/>
    <property type="project" value="UniProtKB-KW"/>
</dbReference>
<dbReference type="Proteomes" id="UP000029579">
    <property type="component" value="Unassembled WGS sequence"/>
</dbReference>
<dbReference type="GO" id="GO:0030428">
    <property type="term" value="C:cell septum"/>
    <property type="evidence" value="ECO:0007669"/>
    <property type="project" value="TreeGrafter"/>
</dbReference>
<dbReference type="PANTHER" id="PTHR34981">
    <property type="entry name" value="CELL DIVISION PROTEIN ZAPA"/>
    <property type="match status" value="1"/>
</dbReference>
<evidence type="ECO:0000313" key="12">
    <source>
        <dbReference type="Proteomes" id="UP000029579"/>
    </source>
</evidence>
<evidence type="ECO:0000256" key="1">
    <source>
        <dbReference type="ARBA" id="ARBA00004496"/>
    </source>
</evidence>
<dbReference type="EMBL" id="JRMW01000044">
    <property type="protein sequence ID" value="KGF02886.1"/>
    <property type="molecule type" value="Genomic_DNA"/>
</dbReference>
<dbReference type="InterPro" id="IPR053712">
    <property type="entry name" value="Bac_CellDiv_Activator"/>
</dbReference>
<evidence type="ECO:0000256" key="4">
    <source>
        <dbReference type="ARBA" id="ARBA00022618"/>
    </source>
</evidence>
<dbReference type="Gene3D" id="6.10.250.790">
    <property type="match status" value="1"/>
</dbReference>
<keyword evidence="4" id="KW-0132">Cell division</keyword>
<evidence type="ECO:0000256" key="10">
    <source>
        <dbReference type="SAM" id="Coils"/>
    </source>
</evidence>
<dbReference type="InterPro" id="IPR036192">
    <property type="entry name" value="Cell_div_ZapA-like_sf"/>
</dbReference>
<evidence type="ECO:0000256" key="6">
    <source>
        <dbReference type="ARBA" id="ARBA00023306"/>
    </source>
</evidence>
<dbReference type="GO" id="GO:0000921">
    <property type="term" value="P:septin ring assembly"/>
    <property type="evidence" value="ECO:0007669"/>
    <property type="project" value="TreeGrafter"/>
</dbReference>
<dbReference type="GO" id="GO:0043093">
    <property type="term" value="P:FtsZ-dependent cytokinesis"/>
    <property type="evidence" value="ECO:0007669"/>
    <property type="project" value="TreeGrafter"/>
</dbReference>
<comment type="subcellular location">
    <subcellularLocation>
        <location evidence="1">Cytoplasm</location>
    </subcellularLocation>
</comment>
<gene>
    <name evidence="11" type="ORF">HMPREF1630_09435</name>
</gene>
<comment type="subunit">
    <text evidence="8">Homodimer. Interacts with FtsZ.</text>
</comment>
<dbReference type="GO" id="GO:0005829">
    <property type="term" value="C:cytosol"/>
    <property type="evidence" value="ECO:0007669"/>
    <property type="project" value="TreeGrafter"/>
</dbReference>
<reference evidence="11 12" key="1">
    <citation type="submission" date="2014-07" db="EMBL/GenBank/DDBJ databases">
        <authorList>
            <person name="McCorrison J."/>
            <person name="Sanka R."/>
            <person name="Torralba M."/>
            <person name="Gillis M."/>
            <person name="Haft D.H."/>
            <person name="Methe B."/>
            <person name="Sutton G."/>
            <person name="Nelson K.E."/>
        </authorList>
    </citation>
    <scope>NUCLEOTIDE SEQUENCE [LARGE SCALE GENOMIC DNA]</scope>
    <source>
        <strain evidence="11 12">S7-1-13</strain>
    </source>
</reference>
<dbReference type="Pfam" id="PF05164">
    <property type="entry name" value="ZapA"/>
    <property type="match status" value="1"/>
</dbReference>
<accession>A0A095WZM2</accession>
<sequence length="165" mass="19116">MSEIRLEVKIDGVKYPLVSKESKESIEKIAAYVDGKIKDVKSDKLTFDRQLILASLNIADEYFKDKESFKEYCEENKEAIEAYPAVKNELETFKSEYGTYKEDLEDKKAELKDLKILLQEKDAEILNLSKAENDANKLREKIKALQKQVMDLTKENEILKGKIDE</sequence>
<keyword evidence="3" id="KW-0963">Cytoplasm</keyword>
<comment type="caution">
    <text evidence="11">The sequence shown here is derived from an EMBL/GenBank/DDBJ whole genome shotgun (WGS) entry which is preliminary data.</text>
</comment>
<evidence type="ECO:0000256" key="8">
    <source>
        <dbReference type="ARBA" id="ARBA00026068"/>
    </source>
</evidence>
<evidence type="ECO:0000256" key="9">
    <source>
        <dbReference type="ARBA" id="ARBA00033158"/>
    </source>
</evidence>
<evidence type="ECO:0000256" key="7">
    <source>
        <dbReference type="ARBA" id="ARBA00024910"/>
    </source>
</evidence>
<dbReference type="RefSeq" id="WP_004826511.1">
    <property type="nucleotide sequence ID" value="NZ_JRMW01000044.1"/>
</dbReference>
<dbReference type="InterPro" id="IPR007838">
    <property type="entry name" value="Cell_div_ZapA-like"/>
</dbReference>
<protein>
    <recommendedName>
        <fullName evidence="2">Cell division protein ZapA</fullName>
    </recommendedName>
    <alternativeName>
        <fullName evidence="9">Z ring-associated protein ZapA</fullName>
    </alternativeName>
</protein>
<feature type="coiled-coil region" evidence="10">
    <location>
        <begin position="90"/>
        <end position="162"/>
    </location>
</feature>
<evidence type="ECO:0000256" key="5">
    <source>
        <dbReference type="ARBA" id="ARBA00023210"/>
    </source>
</evidence>
<comment type="function">
    <text evidence="7">Activator of cell division through the inhibition of FtsZ GTPase activity, therefore promoting FtsZ assembly into bundles of protofilaments necessary for the formation of the division Z ring. It is recruited early at mid-cell but it is not essential for cell division.</text>
</comment>
<keyword evidence="5" id="KW-0717">Septation</keyword>
<organism evidence="11 12">
    <name type="scientific">Anaerococcus lactolyticus S7-1-13</name>
    <dbReference type="NCBI Taxonomy" id="1284686"/>
    <lineage>
        <taxon>Bacteria</taxon>
        <taxon>Bacillati</taxon>
        <taxon>Bacillota</taxon>
        <taxon>Tissierellia</taxon>
        <taxon>Tissierellales</taxon>
        <taxon>Peptoniphilaceae</taxon>
        <taxon>Anaerococcus</taxon>
    </lineage>
</organism>
<keyword evidence="10" id="KW-0175">Coiled coil</keyword>
<proteinExistence type="predicted"/>
<evidence type="ECO:0000313" key="11">
    <source>
        <dbReference type="EMBL" id="KGF02886.1"/>
    </source>
</evidence>
<keyword evidence="6" id="KW-0131">Cell cycle</keyword>
<evidence type="ECO:0000256" key="3">
    <source>
        <dbReference type="ARBA" id="ARBA00022490"/>
    </source>
</evidence>
<dbReference type="PANTHER" id="PTHR34981:SF1">
    <property type="entry name" value="CELL DIVISION PROTEIN ZAPA"/>
    <property type="match status" value="1"/>
</dbReference>
<name>A0A095WZM2_9FIRM</name>
<dbReference type="SUPFAM" id="SSF102829">
    <property type="entry name" value="Cell division protein ZapA-like"/>
    <property type="match status" value="1"/>
</dbReference>
<evidence type="ECO:0000256" key="2">
    <source>
        <dbReference type="ARBA" id="ARBA00015195"/>
    </source>
</evidence>
<dbReference type="GO" id="GO:0032153">
    <property type="term" value="C:cell division site"/>
    <property type="evidence" value="ECO:0007669"/>
    <property type="project" value="TreeGrafter"/>
</dbReference>
<dbReference type="AlphaFoldDB" id="A0A095WZM2"/>
<dbReference type="eggNOG" id="COG3027">
    <property type="taxonomic scope" value="Bacteria"/>
</dbReference>